<evidence type="ECO:0000313" key="1">
    <source>
        <dbReference type="EMBL" id="CEO90641.1"/>
    </source>
</evidence>
<keyword evidence="2" id="KW-1185">Reference proteome</keyword>
<reference evidence="1 2" key="1">
    <citation type="submission" date="2012-08" db="EMBL/GenBank/DDBJ databases">
        <title>Selection and characterization of a candidate therapeutic bacteriophage that lyses the German Escherichia coli O104:H4 outbreak strain.</title>
        <authorList>
            <person name="Merabishvilli M."/>
            <person name="De Vos D."/>
            <person name="Verbeken G."/>
            <person name="Kropinski A."/>
            <person name="Vandenheuvel D."/>
            <person name="Lavigne R."/>
            <person name="Wattiau P."/>
            <person name="Mast J."/>
            <person name="Ragimbeau C."/>
            <person name="Mossong J."/>
            <person name="Scheres J."/>
            <person name="Chanishvili N."/>
            <person name="Vaneechoutte M."/>
            <person name="Pirnay J.P."/>
        </authorList>
    </citation>
    <scope>NUCLEOTIDE SEQUENCE [LARGE SCALE GENOMIC DNA]</scope>
</reference>
<gene>
    <name evidence="1" type="ORF">BN201_0038</name>
</gene>
<dbReference type="RefSeq" id="YP_009118721.1">
    <property type="nucleotide sequence ID" value="NC_025425.1"/>
</dbReference>
<dbReference type="GeneID" id="23301086"/>
<dbReference type="KEGG" id="vg:23301086"/>
<organism evidence="1 2">
    <name type="scientific">Enterobacteria phage GEC-3S</name>
    <dbReference type="NCBI Taxonomy" id="1222338"/>
    <lineage>
        <taxon>Viruses</taxon>
        <taxon>Duplodnaviria</taxon>
        <taxon>Heunggongvirae</taxon>
        <taxon>Uroviricota</taxon>
        <taxon>Caudoviricetes</taxon>
        <taxon>Pantevenvirales</taxon>
        <taxon>Straboviridae</taxon>
        <taxon>Krischvirus</taxon>
        <taxon>Krischvirus gec3s</taxon>
    </lineage>
</organism>
<dbReference type="Proteomes" id="UP000203896">
    <property type="component" value="Segment"/>
</dbReference>
<name>A0A0B7MRJ9_9CAUD</name>
<proteinExistence type="predicted"/>
<protein>
    <submittedName>
        <fullName evidence="1">Uncharacterized protein</fullName>
    </submittedName>
</protein>
<dbReference type="EMBL" id="HE978309">
    <property type="protein sequence ID" value="CEO90641.1"/>
    <property type="molecule type" value="Genomic_DNA"/>
</dbReference>
<sequence>MKTLAQKVMEFNAALPMFARRKGISVDVWYSKEHEEVRMMVEKRLTDTTVKCKFRSIPRAEIEFDESYYFTLRHVLKQAVDELLEDLKQYEIERGTYYEYDYGRG</sequence>
<accession>A0A0B7MRJ9</accession>
<evidence type="ECO:0000313" key="2">
    <source>
        <dbReference type="Proteomes" id="UP000203896"/>
    </source>
</evidence>